<dbReference type="InterPro" id="IPR053144">
    <property type="entry name" value="Acetyltransferase_Butenolide"/>
</dbReference>
<dbReference type="PANTHER" id="PTHR43233">
    <property type="entry name" value="FAMILY N-ACETYLTRANSFERASE, PUTATIVE (AFU_ORTHOLOGUE AFUA_6G03350)-RELATED"/>
    <property type="match status" value="1"/>
</dbReference>
<dbReference type="InterPro" id="IPR000182">
    <property type="entry name" value="GNAT_dom"/>
</dbReference>
<organism evidence="2 3">
    <name type="scientific">Microbacterium foliorum</name>
    <dbReference type="NCBI Taxonomy" id="104336"/>
    <lineage>
        <taxon>Bacteria</taxon>
        <taxon>Bacillati</taxon>
        <taxon>Actinomycetota</taxon>
        <taxon>Actinomycetes</taxon>
        <taxon>Micrococcales</taxon>
        <taxon>Microbacteriaceae</taxon>
        <taxon>Microbacterium</taxon>
    </lineage>
</organism>
<protein>
    <submittedName>
        <fullName evidence="2">GNAT superfamily N-acetyltransferase</fullName>
    </submittedName>
</protein>
<comment type="caution">
    <text evidence="2">The sequence shown here is derived from an EMBL/GenBank/DDBJ whole genome shotgun (WGS) entry which is preliminary data.</text>
</comment>
<accession>A0ABU1HM87</accession>
<name>A0ABU1HM87_9MICO</name>
<dbReference type="CDD" id="cd04301">
    <property type="entry name" value="NAT_SF"/>
    <property type="match status" value="1"/>
</dbReference>
<evidence type="ECO:0000313" key="3">
    <source>
        <dbReference type="Proteomes" id="UP001249291"/>
    </source>
</evidence>
<dbReference type="Gene3D" id="3.40.630.30">
    <property type="match status" value="1"/>
</dbReference>
<dbReference type="SUPFAM" id="SSF55729">
    <property type="entry name" value="Acyl-CoA N-acyltransferases (Nat)"/>
    <property type="match status" value="1"/>
</dbReference>
<dbReference type="PROSITE" id="PS51186">
    <property type="entry name" value="GNAT"/>
    <property type="match status" value="1"/>
</dbReference>
<dbReference type="RefSeq" id="WP_309686068.1">
    <property type="nucleotide sequence ID" value="NZ_JAVIZQ010000001.1"/>
</dbReference>
<dbReference type="EMBL" id="JAVIZQ010000001">
    <property type="protein sequence ID" value="MDR6140464.1"/>
    <property type="molecule type" value="Genomic_DNA"/>
</dbReference>
<sequence>MLGDARSRRSEFDIVTPQTRERTEMAEATTILDRVATAAEHRSIAESVGWHDAFDWATIADSLAGSTFGVVAYAGDAAVGMGRVVGDGVKYFYVQDLAVLPAFQGTGLGARMLDRLTERIAMVSPATAFVGLFSTAAGTDLYTSRGFGPGDMTGLFRLIEPAPRDDEQNG</sequence>
<keyword evidence="3" id="KW-1185">Reference proteome</keyword>
<gene>
    <name evidence="2" type="ORF">QE375_000018</name>
</gene>
<feature type="domain" description="N-acetyltransferase" evidence="1">
    <location>
        <begin position="23"/>
        <end position="163"/>
    </location>
</feature>
<proteinExistence type="predicted"/>
<dbReference type="Proteomes" id="UP001249291">
    <property type="component" value="Unassembled WGS sequence"/>
</dbReference>
<dbReference type="InterPro" id="IPR016181">
    <property type="entry name" value="Acyl_CoA_acyltransferase"/>
</dbReference>
<dbReference type="Pfam" id="PF13673">
    <property type="entry name" value="Acetyltransf_10"/>
    <property type="match status" value="1"/>
</dbReference>
<dbReference type="PANTHER" id="PTHR43233:SF1">
    <property type="entry name" value="FAMILY N-ACETYLTRANSFERASE, PUTATIVE (AFU_ORTHOLOGUE AFUA_6G03350)-RELATED"/>
    <property type="match status" value="1"/>
</dbReference>
<reference evidence="2 3" key="1">
    <citation type="submission" date="2023-08" db="EMBL/GenBank/DDBJ databases">
        <title>Functional and genomic diversity of the sorghum phyllosphere microbiome.</title>
        <authorList>
            <person name="Shade A."/>
        </authorList>
    </citation>
    <scope>NUCLEOTIDE SEQUENCE [LARGE SCALE GENOMIC DNA]</scope>
    <source>
        <strain evidence="2 3">SORGH_AS_0445</strain>
    </source>
</reference>
<evidence type="ECO:0000313" key="2">
    <source>
        <dbReference type="EMBL" id="MDR6140464.1"/>
    </source>
</evidence>
<evidence type="ECO:0000259" key="1">
    <source>
        <dbReference type="PROSITE" id="PS51186"/>
    </source>
</evidence>